<organism evidence="4 5">
    <name type="scientific">Methylobacterium crusticola</name>
    <dbReference type="NCBI Taxonomy" id="1697972"/>
    <lineage>
        <taxon>Bacteria</taxon>
        <taxon>Pseudomonadati</taxon>
        <taxon>Pseudomonadota</taxon>
        <taxon>Alphaproteobacteria</taxon>
        <taxon>Hyphomicrobiales</taxon>
        <taxon>Methylobacteriaceae</taxon>
        <taxon>Methylobacterium</taxon>
    </lineage>
</organism>
<evidence type="ECO:0000256" key="2">
    <source>
        <dbReference type="ARBA" id="ARBA00022801"/>
    </source>
</evidence>
<gene>
    <name evidence="4" type="ORF">OPKNFCMD_1682</name>
</gene>
<dbReference type="RefSeq" id="WP_128565650.1">
    <property type="nucleotide sequence ID" value="NZ_BPQH01000004.1"/>
</dbReference>
<accession>A0ABQ4QV94</accession>
<dbReference type="CDD" id="cd17910">
    <property type="entry name" value="CheC_ClassII"/>
    <property type="match status" value="1"/>
</dbReference>
<keyword evidence="2" id="KW-0378">Hydrolase</keyword>
<dbReference type="InterPro" id="IPR050992">
    <property type="entry name" value="CheZ_family_phosphatases"/>
</dbReference>
<protein>
    <recommendedName>
        <fullName evidence="3">Chemotaxis phosphatase CheX-like domain-containing protein</fullName>
    </recommendedName>
</protein>
<dbReference type="Pfam" id="PF13690">
    <property type="entry name" value="CheX"/>
    <property type="match status" value="1"/>
</dbReference>
<dbReference type="InterPro" id="IPR028976">
    <property type="entry name" value="CheC-like_sf"/>
</dbReference>
<dbReference type="EMBL" id="BPQH01000004">
    <property type="protein sequence ID" value="GJD48956.1"/>
    <property type="molecule type" value="Genomic_DNA"/>
</dbReference>
<sequence>MTTGSVELTELQRDAFTELVNIGVSRAAASLRRMIGVQVLLSVPSVDIVSRSAAARLIGEREDAELVVVHQDFDGAFAGRALLIFPQEKSRDLVRAVTGEDLSPEEVEDLADEALSETGNIILNGCLATMANMLQRPLRMSLPAIMRGDGPRIFQPSGDAADSLVLFLYIDFSVRERDIRGYIAMLMDLPSMENLKLLIDAFIDRAIGDADA</sequence>
<dbReference type="Gene3D" id="3.40.1550.10">
    <property type="entry name" value="CheC-like"/>
    <property type="match status" value="1"/>
</dbReference>
<reference evidence="4" key="1">
    <citation type="journal article" date="2021" name="Front. Microbiol.">
        <title>Comprehensive Comparative Genomics and Phenotyping of Methylobacterium Species.</title>
        <authorList>
            <person name="Alessa O."/>
            <person name="Ogura Y."/>
            <person name="Fujitani Y."/>
            <person name="Takami H."/>
            <person name="Hayashi T."/>
            <person name="Sahin N."/>
            <person name="Tani A."/>
        </authorList>
    </citation>
    <scope>NUCLEOTIDE SEQUENCE</scope>
    <source>
        <strain evidence="4">KCTC 52305</strain>
    </source>
</reference>
<dbReference type="SUPFAM" id="SSF103039">
    <property type="entry name" value="CheC-like"/>
    <property type="match status" value="1"/>
</dbReference>
<dbReference type="InterPro" id="IPR028051">
    <property type="entry name" value="CheX-like_dom"/>
</dbReference>
<keyword evidence="1" id="KW-0145">Chemotaxis</keyword>
<comment type="caution">
    <text evidence="4">The sequence shown here is derived from an EMBL/GenBank/DDBJ whole genome shotgun (WGS) entry which is preliminary data.</text>
</comment>
<dbReference type="Proteomes" id="UP001055167">
    <property type="component" value="Unassembled WGS sequence"/>
</dbReference>
<reference evidence="4" key="2">
    <citation type="submission" date="2021-08" db="EMBL/GenBank/DDBJ databases">
        <authorList>
            <person name="Tani A."/>
            <person name="Ola A."/>
            <person name="Ogura Y."/>
            <person name="Katsura K."/>
            <person name="Hayashi T."/>
        </authorList>
    </citation>
    <scope>NUCLEOTIDE SEQUENCE</scope>
    <source>
        <strain evidence="4">KCTC 52305</strain>
    </source>
</reference>
<name>A0ABQ4QV94_9HYPH</name>
<dbReference type="PANTHER" id="PTHR43693:SF1">
    <property type="entry name" value="PROTEIN PHOSPHATASE CHEZ"/>
    <property type="match status" value="1"/>
</dbReference>
<keyword evidence="5" id="KW-1185">Reference proteome</keyword>
<evidence type="ECO:0000256" key="1">
    <source>
        <dbReference type="ARBA" id="ARBA00022500"/>
    </source>
</evidence>
<proteinExistence type="predicted"/>
<evidence type="ECO:0000313" key="4">
    <source>
        <dbReference type="EMBL" id="GJD48956.1"/>
    </source>
</evidence>
<dbReference type="PANTHER" id="PTHR43693">
    <property type="entry name" value="PROTEIN PHOSPHATASE CHEZ"/>
    <property type="match status" value="1"/>
</dbReference>
<evidence type="ECO:0000313" key="5">
    <source>
        <dbReference type="Proteomes" id="UP001055167"/>
    </source>
</evidence>
<feature type="domain" description="Chemotaxis phosphatase CheX-like" evidence="3">
    <location>
        <begin position="69"/>
        <end position="158"/>
    </location>
</feature>
<evidence type="ECO:0000259" key="3">
    <source>
        <dbReference type="Pfam" id="PF13690"/>
    </source>
</evidence>